<name>A0ABP1PI35_9HEXA</name>
<dbReference type="Proteomes" id="UP001642540">
    <property type="component" value="Unassembled WGS sequence"/>
</dbReference>
<gene>
    <name evidence="3" type="ORF">ODALV1_LOCUS241</name>
</gene>
<comment type="caution">
    <text evidence="3">The sequence shown here is derived from an EMBL/GenBank/DDBJ whole genome shotgun (WGS) entry which is preliminary data.</text>
</comment>
<evidence type="ECO:0000259" key="2">
    <source>
        <dbReference type="SMART" id="SM00198"/>
    </source>
</evidence>
<evidence type="ECO:0000313" key="4">
    <source>
        <dbReference type="Proteomes" id="UP001642540"/>
    </source>
</evidence>
<protein>
    <recommendedName>
        <fullName evidence="2">SCP domain-containing protein</fullName>
    </recommendedName>
</protein>
<sequence length="305" mass="34503">MGIKGRYPGHGKLSAIRFNTHNTSPKGIPSFNFSENHWEHLPSHNGSIGPSSVLYCSLRCDIKRHDLYRILNVWLNMLWENYHLSLLPTAIATSDDESDALNDQHQEYPFRAFAYCVMKTLRSTHGDKAIEAVKSEKTHSRKHWKQTLLDRDNEFRALHGSPPFKRVTELDQAAQKWADKNAAECDSDHSKNEDPGRLWRGKGTGESLSAGGGPDEKENAAYIASDGWYEENTLYPFPGGIKDGKDPRFHDVGHFTQTIWKSTEYVGYGYAYNPNCKPFTHYIAARYSPAGNLAGAFQENVVPRQ</sequence>
<dbReference type="InterPro" id="IPR014044">
    <property type="entry name" value="CAP_dom"/>
</dbReference>
<evidence type="ECO:0000313" key="3">
    <source>
        <dbReference type="EMBL" id="CAL8068376.1"/>
    </source>
</evidence>
<dbReference type="InterPro" id="IPR001283">
    <property type="entry name" value="CRISP-related"/>
</dbReference>
<dbReference type="SMART" id="SM00198">
    <property type="entry name" value="SCP"/>
    <property type="match status" value="1"/>
</dbReference>
<proteinExistence type="predicted"/>
<keyword evidence="4" id="KW-1185">Reference proteome</keyword>
<dbReference type="Pfam" id="PF00188">
    <property type="entry name" value="CAP"/>
    <property type="match status" value="1"/>
</dbReference>
<dbReference type="EMBL" id="CAXLJM020000001">
    <property type="protein sequence ID" value="CAL8068376.1"/>
    <property type="molecule type" value="Genomic_DNA"/>
</dbReference>
<dbReference type="PRINTS" id="PR00837">
    <property type="entry name" value="V5TPXLIKE"/>
</dbReference>
<dbReference type="Gene3D" id="3.40.33.10">
    <property type="entry name" value="CAP"/>
    <property type="match status" value="1"/>
</dbReference>
<accession>A0ABP1PI35</accession>
<feature type="region of interest" description="Disordered" evidence="1">
    <location>
        <begin position="178"/>
        <end position="217"/>
    </location>
</feature>
<reference evidence="3 4" key="1">
    <citation type="submission" date="2024-08" db="EMBL/GenBank/DDBJ databases">
        <authorList>
            <person name="Cucini C."/>
            <person name="Frati F."/>
        </authorList>
    </citation>
    <scope>NUCLEOTIDE SEQUENCE [LARGE SCALE GENOMIC DNA]</scope>
</reference>
<dbReference type="PANTHER" id="PTHR10334">
    <property type="entry name" value="CYSTEINE-RICH SECRETORY PROTEIN-RELATED"/>
    <property type="match status" value="1"/>
</dbReference>
<dbReference type="SUPFAM" id="SSF55797">
    <property type="entry name" value="PR-1-like"/>
    <property type="match status" value="1"/>
</dbReference>
<feature type="domain" description="SCP" evidence="2">
    <location>
        <begin position="143"/>
        <end position="295"/>
    </location>
</feature>
<feature type="compositionally biased region" description="Basic and acidic residues" evidence="1">
    <location>
        <begin position="178"/>
        <end position="197"/>
    </location>
</feature>
<evidence type="ECO:0000256" key="1">
    <source>
        <dbReference type="SAM" id="MobiDB-lite"/>
    </source>
</evidence>
<organism evidence="3 4">
    <name type="scientific">Orchesella dallaii</name>
    <dbReference type="NCBI Taxonomy" id="48710"/>
    <lineage>
        <taxon>Eukaryota</taxon>
        <taxon>Metazoa</taxon>
        <taxon>Ecdysozoa</taxon>
        <taxon>Arthropoda</taxon>
        <taxon>Hexapoda</taxon>
        <taxon>Collembola</taxon>
        <taxon>Entomobryomorpha</taxon>
        <taxon>Entomobryoidea</taxon>
        <taxon>Orchesellidae</taxon>
        <taxon>Orchesellinae</taxon>
        <taxon>Orchesella</taxon>
    </lineage>
</organism>
<dbReference type="InterPro" id="IPR035940">
    <property type="entry name" value="CAP_sf"/>
</dbReference>